<organism evidence="1 2">
    <name type="scientific">Absidia repens</name>
    <dbReference type="NCBI Taxonomy" id="90262"/>
    <lineage>
        <taxon>Eukaryota</taxon>
        <taxon>Fungi</taxon>
        <taxon>Fungi incertae sedis</taxon>
        <taxon>Mucoromycota</taxon>
        <taxon>Mucoromycotina</taxon>
        <taxon>Mucoromycetes</taxon>
        <taxon>Mucorales</taxon>
        <taxon>Cunninghamellaceae</taxon>
        <taxon>Absidia</taxon>
    </lineage>
</organism>
<protein>
    <submittedName>
        <fullName evidence="1">Uncharacterized protein</fullName>
    </submittedName>
</protein>
<reference evidence="1 2" key="1">
    <citation type="submission" date="2016-07" db="EMBL/GenBank/DDBJ databases">
        <title>Pervasive Adenine N6-methylation of Active Genes in Fungi.</title>
        <authorList>
            <consortium name="DOE Joint Genome Institute"/>
            <person name="Mondo S.J."/>
            <person name="Dannebaum R.O."/>
            <person name="Kuo R.C."/>
            <person name="Labutti K."/>
            <person name="Haridas S."/>
            <person name="Kuo A."/>
            <person name="Salamov A."/>
            <person name="Ahrendt S.R."/>
            <person name="Lipzen A."/>
            <person name="Sullivan W."/>
            <person name="Andreopoulos W.B."/>
            <person name="Clum A."/>
            <person name="Lindquist E."/>
            <person name="Daum C."/>
            <person name="Ramamoorthy G.K."/>
            <person name="Gryganskyi A."/>
            <person name="Culley D."/>
            <person name="Magnuson J.K."/>
            <person name="James T.Y."/>
            <person name="O'Malley M.A."/>
            <person name="Stajich J.E."/>
            <person name="Spatafora J.W."/>
            <person name="Visel A."/>
            <person name="Grigoriev I.V."/>
        </authorList>
    </citation>
    <scope>NUCLEOTIDE SEQUENCE [LARGE SCALE GENOMIC DNA]</scope>
    <source>
        <strain evidence="1 2">NRRL 1336</strain>
    </source>
</reference>
<proteinExistence type="predicted"/>
<name>A0A1X2HXU5_9FUNG</name>
<evidence type="ECO:0000313" key="1">
    <source>
        <dbReference type="EMBL" id="ORZ04651.1"/>
    </source>
</evidence>
<comment type="caution">
    <text evidence="1">The sequence shown here is derived from an EMBL/GenBank/DDBJ whole genome shotgun (WGS) entry which is preliminary data.</text>
</comment>
<dbReference type="Proteomes" id="UP000193560">
    <property type="component" value="Unassembled WGS sequence"/>
</dbReference>
<dbReference type="EMBL" id="MCGE01000049">
    <property type="protein sequence ID" value="ORZ04651.1"/>
    <property type="molecule type" value="Genomic_DNA"/>
</dbReference>
<keyword evidence="2" id="KW-1185">Reference proteome</keyword>
<dbReference type="AlphaFoldDB" id="A0A1X2HXU5"/>
<sequence>MESTLSLCGALLGRGALTKSQSGGSSKANNGTMTSAFFWRGVFLRTSSSNLIPLFLIQLLHFQVIKSLIVMPNLTTIEHQGYIYSILMLYVQYVHLDQTIHLRYFASTNIVFQPAKYNTCFLVLSMLTGNLLLE</sequence>
<accession>A0A1X2HXU5</accession>
<gene>
    <name evidence="1" type="ORF">BCR42DRAFT_398619</name>
</gene>
<evidence type="ECO:0000313" key="2">
    <source>
        <dbReference type="Proteomes" id="UP000193560"/>
    </source>
</evidence>